<dbReference type="SUPFAM" id="SSF52218">
    <property type="entry name" value="Flavoproteins"/>
    <property type="match status" value="2"/>
</dbReference>
<dbReference type="Gene3D" id="3.60.15.10">
    <property type="entry name" value="Ribonuclease Z/Hydroxyacylglutathione hydrolase-like"/>
    <property type="match status" value="2"/>
</dbReference>
<evidence type="ECO:0000259" key="10">
    <source>
        <dbReference type="PROSITE" id="PS50902"/>
    </source>
</evidence>
<protein>
    <submittedName>
        <fullName evidence="12">Diflavin flavoprotein A 3</fullName>
    </submittedName>
</protein>
<evidence type="ECO:0000256" key="1">
    <source>
        <dbReference type="ARBA" id="ARBA00001962"/>
    </source>
</evidence>
<name>A0A9P1DDA2_9DINO</name>
<comment type="cofactor">
    <cofactor evidence="1">
        <name>Fe cation</name>
        <dbReference type="ChEBI" id="CHEBI:24875"/>
    </cofactor>
</comment>
<comment type="similarity">
    <text evidence="2">In the C-terminal section; belongs to the flavodoxin reductase family.</text>
</comment>
<dbReference type="OrthoDB" id="432169at2759"/>
<dbReference type="CDD" id="cd07709">
    <property type="entry name" value="flavodiiron_proteins_MBL-fold"/>
    <property type="match status" value="1"/>
</dbReference>
<dbReference type="EMBL" id="CAMXCT020004076">
    <property type="protein sequence ID" value="CAL1160921.1"/>
    <property type="molecule type" value="Genomic_DNA"/>
</dbReference>
<reference evidence="12 13" key="2">
    <citation type="submission" date="2024-05" db="EMBL/GenBank/DDBJ databases">
        <authorList>
            <person name="Chen Y."/>
            <person name="Shah S."/>
            <person name="Dougan E. K."/>
            <person name="Thang M."/>
            <person name="Chan C."/>
        </authorList>
    </citation>
    <scope>NUCLEOTIDE SEQUENCE [LARGE SCALE GENOMIC DNA]</scope>
</reference>
<keyword evidence="13" id="KW-1185">Reference proteome</keyword>
<sequence length="1422" mass="155891">MELRVGTAPHQHTPHVLGVSQRSPKLAGDLSSRVPIGLGLGVLGVACVAPRASRAPRSRSAKTQCRYSAETTRVIGDWADGSIEAGEVELVVSELAGGIVQFRSVHAKGSSRYGEEYELEVGSTENLYLIKASDRPWLLIGAFSQDSKGLLSQMLEKESGLADKIGTMMLQFFDGGQVSFIEDLVQKRSGDPLLIYTSTPAVLALKKNLSEEVLAKVSLVPVKNSSRLTIEEGREMRFVLTPTSKLPEALSAFDPLTGSLFSGKFFSAHRAIGENDSAVDSAGIEGWEAYVEDWYHLFDVYFFTKSASESIRKIFTLCEALRGPDVSQLAPLHGPVVREQCWKLMAKYEAWTEQKLRKETRRNFKVLVMYASAYGHTKTLAQDISKGLTRSGVTVEEMNLEHCTAEDVSKALQTVDGFCIGSPTLGGEMPSQVKEALGVILNLPADRRVPCGVFGSFGWSGEAVDELQFRLKDSGFPLAFDPIRAKFRPTDEILRLCRASGVRLFQKLCRDVLQKRKKMARNIAQKVVKPGSGALEAFGKMRTSQAVMTSKVDGEDVITPVSWVNQASFEPLGLTLAIPKPQKPEKEIQEVPQDVEFRLDDILKNHPSVRTRYLEGDEMRDILKELMGADDDRLDKACDLLDPYEEGMVTFDEFRLAVLPGEPLRALIENLDAPTSEDGPVLQDFILSLAPEGQTNLELAKGGAHKKAKPTNGCMVLEGCHAFLECHTLSSLDAGDHSLIYAQVKSGKVLDEKVKTDIRSVIESSKIIGWDLKKEAQAAQAAKVPAIAAVPNASATTATSRISGNFAGASRSSLSSSSATSRTCLAARGGEEPEMSEIQSWTGLTPGKEYRLQTMSIHKVAEDTSTIRSLDWDRDRFDIEFRLERGTTYNSYIIKGEKTALVDTSHEKFQDLYLAALQKELDLSTLDYLIVSHTEPDHSGLIGKVLEMAAEAGNDKLEVIGSKMCIAYLENLVFVPFKSRIVQNGVQLDLGGGHNLEFVIAPNLHWPDTMFTFDHKTGTLFTCDAFGMHYCSDHPEDVEGVKELLPHYATYYDCLMKPNARSVLTALGKIGHFDLKMVATGHGPMLSENLESFLEYYKSWSEKATAKIGPSVAVFWVSRFGESERLAQLFAHGLTSCSVNVEMHDLNAVDALEITECVGRNEIIAFTAPPAESQAAINIGSILANLKPKKHQFMVLDSCEDSQEPVALLRSRMLEANIPEVLPAMEVKNRPITAQVFHSFEEAGMQIGKKITQKNKAKAAKSQDKDLSKALGRVASSLYIVTAKKAGVRHAMVASWVTPASSKPLGVSLTIAKERAMEPLLRIGDSFTLNLLEEGKPQTLAVMKHFLQRFAPGVDRLEGVDHIEGSNGAAVLRSACAYLECKIVSRMDAADHWVGYAEVLGGDVARSSATAAVHHRKVGTYY</sequence>
<keyword evidence="3" id="KW-0813">Transport</keyword>
<dbReference type="InterPro" id="IPR001279">
    <property type="entry name" value="Metallo-B-lactamas"/>
</dbReference>
<dbReference type="Proteomes" id="UP001152797">
    <property type="component" value="Unassembled WGS sequence"/>
</dbReference>
<dbReference type="SMART" id="SM00903">
    <property type="entry name" value="Flavin_Reduct"/>
    <property type="match status" value="1"/>
</dbReference>
<dbReference type="SUPFAM" id="SSF56281">
    <property type="entry name" value="Metallo-hydrolase/oxidoreductase"/>
    <property type="match status" value="2"/>
</dbReference>
<dbReference type="InterPro" id="IPR012349">
    <property type="entry name" value="Split_barrel_FMN-bd"/>
</dbReference>
<dbReference type="SUPFAM" id="SSF47473">
    <property type="entry name" value="EF-hand"/>
    <property type="match status" value="1"/>
</dbReference>
<evidence type="ECO:0000256" key="2">
    <source>
        <dbReference type="ARBA" id="ARBA00006098"/>
    </source>
</evidence>
<dbReference type="SUPFAM" id="SSF50475">
    <property type="entry name" value="FMN-binding split barrel"/>
    <property type="match status" value="2"/>
</dbReference>
<feature type="domain" description="EF-hand" evidence="9">
    <location>
        <begin position="629"/>
        <end position="664"/>
    </location>
</feature>
<dbReference type="GO" id="GO:0005509">
    <property type="term" value="F:calcium ion binding"/>
    <property type="evidence" value="ECO:0007669"/>
    <property type="project" value="InterPro"/>
</dbReference>
<dbReference type="Pfam" id="PF00258">
    <property type="entry name" value="Flavodoxin_1"/>
    <property type="match status" value="1"/>
</dbReference>
<accession>A0A9P1DDA2</accession>
<evidence type="ECO:0000256" key="4">
    <source>
        <dbReference type="ARBA" id="ARBA00022723"/>
    </source>
</evidence>
<feature type="domain" description="Flavodoxin-like" evidence="10">
    <location>
        <begin position="366"/>
        <end position="505"/>
    </location>
</feature>
<gene>
    <name evidence="11" type="ORF">C1SCF055_LOCUS33096</name>
</gene>
<dbReference type="EMBL" id="CAMXCT010004076">
    <property type="protein sequence ID" value="CAI4007546.1"/>
    <property type="molecule type" value="Genomic_DNA"/>
</dbReference>
<evidence type="ECO:0000259" key="9">
    <source>
        <dbReference type="PROSITE" id="PS50222"/>
    </source>
</evidence>
<evidence type="ECO:0000313" key="13">
    <source>
        <dbReference type="Proteomes" id="UP001152797"/>
    </source>
</evidence>
<dbReference type="PROSITE" id="PS50902">
    <property type="entry name" value="FLAVODOXIN_LIKE"/>
    <property type="match status" value="1"/>
</dbReference>
<dbReference type="InterPro" id="IPR051285">
    <property type="entry name" value="NADH_oxidoreductase_modular"/>
</dbReference>
<dbReference type="InterPro" id="IPR008254">
    <property type="entry name" value="Flavodoxin/NO_synth"/>
</dbReference>
<keyword evidence="4" id="KW-0479">Metal-binding</keyword>
<dbReference type="InterPro" id="IPR002048">
    <property type="entry name" value="EF_hand_dom"/>
</dbReference>
<dbReference type="EMBL" id="CAMXCT030004076">
    <property type="protein sequence ID" value="CAL4794858.1"/>
    <property type="molecule type" value="Genomic_DNA"/>
</dbReference>
<evidence type="ECO:0000256" key="7">
    <source>
        <dbReference type="ARBA" id="ARBA00025633"/>
    </source>
</evidence>
<dbReference type="PANTHER" id="PTHR32145:SF11">
    <property type="entry name" value="DIFLAVIN FLAVOPROTEIN A 2-RELATED"/>
    <property type="match status" value="1"/>
</dbReference>
<evidence type="ECO:0000256" key="3">
    <source>
        <dbReference type="ARBA" id="ARBA00022448"/>
    </source>
</evidence>
<keyword evidence="6" id="KW-0408">Iron</keyword>
<dbReference type="InterPro" id="IPR036866">
    <property type="entry name" value="RibonucZ/Hydroxyglut_hydro"/>
</dbReference>
<dbReference type="SMART" id="SM00849">
    <property type="entry name" value="Lactamase_B"/>
    <property type="match status" value="1"/>
</dbReference>
<dbReference type="Pfam" id="PF19583">
    <property type="entry name" value="ODP"/>
    <property type="match status" value="1"/>
</dbReference>
<dbReference type="PANTHER" id="PTHR32145">
    <property type="entry name" value="DIFLAVIN FLAVOPROTEIN A 2-RELATED"/>
    <property type="match status" value="1"/>
</dbReference>
<dbReference type="PROSITE" id="PS50222">
    <property type="entry name" value="EF_HAND_2"/>
    <property type="match status" value="1"/>
</dbReference>
<dbReference type="InterPro" id="IPR045761">
    <property type="entry name" value="ODP_dom"/>
</dbReference>
<dbReference type="GO" id="GO:0010181">
    <property type="term" value="F:FMN binding"/>
    <property type="evidence" value="ECO:0007669"/>
    <property type="project" value="InterPro"/>
</dbReference>
<dbReference type="Gene3D" id="3.40.50.360">
    <property type="match status" value="2"/>
</dbReference>
<dbReference type="InterPro" id="IPR029039">
    <property type="entry name" value="Flavoprotein-like_sf"/>
</dbReference>
<dbReference type="Pfam" id="PF01613">
    <property type="entry name" value="Flavin_Reduct"/>
    <property type="match status" value="1"/>
</dbReference>
<dbReference type="InterPro" id="IPR011992">
    <property type="entry name" value="EF-hand-dom_pair"/>
</dbReference>
<feature type="region of interest" description="Disordered" evidence="8">
    <location>
        <begin position="1"/>
        <end position="21"/>
    </location>
</feature>
<comment type="function">
    <text evidence="7">Mediates electron transfer from NADH to oxygen, reducing it to water. This modular protein has 3 redox cofactors, in other organisms the same activity requires 2 or 3 proteins.</text>
</comment>
<organism evidence="11">
    <name type="scientific">Cladocopium goreaui</name>
    <dbReference type="NCBI Taxonomy" id="2562237"/>
    <lineage>
        <taxon>Eukaryota</taxon>
        <taxon>Sar</taxon>
        <taxon>Alveolata</taxon>
        <taxon>Dinophyceae</taxon>
        <taxon>Suessiales</taxon>
        <taxon>Symbiodiniaceae</taxon>
        <taxon>Cladocopium</taxon>
    </lineage>
</organism>
<dbReference type="Gene3D" id="2.30.110.10">
    <property type="entry name" value="Electron Transport, Fmn-binding Protein, Chain A"/>
    <property type="match status" value="2"/>
</dbReference>
<evidence type="ECO:0000313" key="12">
    <source>
        <dbReference type="EMBL" id="CAL4794858.1"/>
    </source>
</evidence>
<reference evidence="11" key="1">
    <citation type="submission" date="2022-10" db="EMBL/GenBank/DDBJ databases">
        <authorList>
            <person name="Chen Y."/>
            <person name="Dougan E. K."/>
            <person name="Chan C."/>
            <person name="Rhodes N."/>
            <person name="Thang M."/>
        </authorList>
    </citation>
    <scope>NUCLEOTIDE SEQUENCE</scope>
</reference>
<comment type="caution">
    <text evidence="11">The sequence shown here is derived from an EMBL/GenBank/DDBJ whole genome shotgun (WGS) entry which is preliminary data.</text>
</comment>
<proteinExistence type="inferred from homology"/>
<evidence type="ECO:0000256" key="6">
    <source>
        <dbReference type="ARBA" id="ARBA00023004"/>
    </source>
</evidence>
<keyword evidence="5" id="KW-0249">Electron transport</keyword>
<evidence type="ECO:0000256" key="5">
    <source>
        <dbReference type="ARBA" id="ARBA00022982"/>
    </source>
</evidence>
<dbReference type="InterPro" id="IPR002563">
    <property type="entry name" value="Flavin_Rdtase-like_dom"/>
</dbReference>
<evidence type="ECO:0000313" key="11">
    <source>
        <dbReference type="EMBL" id="CAI4007546.1"/>
    </source>
</evidence>
<evidence type="ECO:0000256" key="8">
    <source>
        <dbReference type="SAM" id="MobiDB-lite"/>
    </source>
</evidence>